<evidence type="ECO:0000313" key="2">
    <source>
        <dbReference type="Proteomes" id="UP000281549"/>
    </source>
</evidence>
<proteinExistence type="predicted"/>
<protein>
    <submittedName>
        <fullName evidence="1">Uncharacterized protein</fullName>
    </submittedName>
</protein>
<organism evidence="1 2">
    <name type="scientific">Rozella allomycis (strain CSF55)</name>
    <dbReference type="NCBI Taxonomy" id="988480"/>
    <lineage>
        <taxon>Eukaryota</taxon>
        <taxon>Fungi</taxon>
        <taxon>Fungi incertae sedis</taxon>
        <taxon>Cryptomycota</taxon>
        <taxon>Cryptomycota incertae sedis</taxon>
        <taxon>Rozella</taxon>
    </lineage>
</organism>
<gene>
    <name evidence="1" type="ORF">ROZALSC1DRAFT_26672</name>
</gene>
<reference evidence="2" key="1">
    <citation type="journal article" date="2018" name="Nat. Microbiol.">
        <title>Leveraging single-cell genomics to expand the fungal tree of life.</title>
        <authorList>
            <person name="Ahrendt S.R."/>
            <person name="Quandt C.A."/>
            <person name="Ciobanu D."/>
            <person name="Clum A."/>
            <person name="Salamov A."/>
            <person name="Andreopoulos B."/>
            <person name="Cheng J.F."/>
            <person name="Woyke T."/>
            <person name="Pelin A."/>
            <person name="Henrissat B."/>
            <person name="Reynolds N.K."/>
            <person name="Benny G.L."/>
            <person name="Smith M.E."/>
            <person name="James T.Y."/>
            <person name="Grigoriev I.V."/>
        </authorList>
    </citation>
    <scope>NUCLEOTIDE SEQUENCE [LARGE SCALE GENOMIC DNA]</scope>
    <source>
        <strain evidence="2">CSF55</strain>
    </source>
</reference>
<dbReference type="AlphaFoldDB" id="A0A4P9YQU4"/>
<dbReference type="Proteomes" id="UP000281549">
    <property type="component" value="Unassembled WGS sequence"/>
</dbReference>
<evidence type="ECO:0000313" key="1">
    <source>
        <dbReference type="EMBL" id="RKP21958.1"/>
    </source>
</evidence>
<accession>A0A4P9YQU4</accession>
<name>A0A4P9YQU4_ROZAC</name>
<sequence length="96" mass="11568">MSVSLANAKDWLTSSRDSLENYVINKRQKLRLYKYDEIPNYLKDNEFIHSGYAHFVEILVIEHITLTKKHGRLSLPFIMKPETYGHIWVDLYFYWD</sequence>
<dbReference type="EMBL" id="ML004918">
    <property type="protein sequence ID" value="RKP21958.1"/>
    <property type="molecule type" value="Genomic_DNA"/>
</dbReference>